<feature type="binding site" evidence="4">
    <location>
        <position position="152"/>
    </location>
    <ligand>
        <name>a divalent metal cation</name>
        <dbReference type="ChEBI" id="CHEBI:60240"/>
        <label>2</label>
    </ligand>
</feature>
<dbReference type="PROSITE" id="PS01137">
    <property type="entry name" value="TATD_1"/>
    <property type="match status" value="1"/>
</dbReference>
<name>A0A2S0P740_9NEIS</name>
<dbReference type="PIRSF" id="PIRSF005902">
    <property type="entry name" value="DNase_TatD"/>
    <property type="match status" value="1"/>
</dbReference>
<protein>
    <submittedName>
        <fullName evidence="5">DNAase</fullName>
    </submittedName>
</protein>
<comment type="similarity">
    <text evidence="1">Belongs to the metallo-dependent hydrolases superfamily. TatD-type hydrolase family.</text>
</comment>
<dbReference type="InterPro" id="IPR015991">
    <property type="entry name" value="TatD/YcfH-like"/>
</dbReference>
<dbReference type="PANTHER" id="PTHR46124:SF2">
    <property type="entry name" value="D-AMINOACYL-TRNA DEACYLASE"/>
    <property type="match status" value="1"/>
</dbReference>
<dbReference type="InterPro" id="IPR001130">
    <property type="entry name" value="TatD-like"/>
</dbReference>
<dbReference type="OrthoDB" id="9810005at2"/>
<feature type="binding site" evidence="4">
    <location>
        <position position="202"/>
    </location>
    <ligand>
        <name>a divalent metal cation</name>
        <dbReference type="ChEBI" id="CHEBI:60240"/>
        <label>1</label>
    </ligand>
</feature>
<evidence type="ECO:0000256" key="3">
    <source>
        <dbReference type="ARBA" id="ARBA00022801"/>
    </source>
</evidence>
<evidence type="ECO:0000313" key="6">
    <source>
        <dbReference type="Proteomes" id="UP000244173"/>
    </source>
</evidence>
<feature type="binding site" evidence="4">
    <location>
        <position position="91"/>
    </location>
    <ligand>
        <name>a divalent metal cation</name>
        <dbReference type="ChEBI" id="CHEBI:60240"/>
        <label>1</label>
    </ligand>
</feature>
<dbReference type="EMBL" id="CP028519">
    <property type="protein sequence ID" value="AVY93151.1"/>
    <property type="molecule type" value="Genomic_DNA"/>
</dbReference>
<dbReference type="Pfam" id="PF01026">
    <property type="entry name" value="TatD_DNase"/>
    <property type="match status" value="1"/>
</dbReference>
<dbReference type="AlphaFoldDB" id="A0A2S0P740"/>
<dbReference type="Gene3D" id="3.20.20.140">
    <property type="entry name" value="Metal-dependent hydrolases"/>
    <property type="match status" value="1"/>
</dbReference>
<dbReference type="KEGG" id="maer:DAI18_03195"/>
<dbReference type="SUPFAM" id="SSF51556">
    <property type="entry name" value="Metallo-dependent hydrolases"/>
    <property type="match status" value="1"/>
</dbReference>
<gene>
    <name evidence="5" type="ORF">DAI18_03195</name>
</gene>
<dbReference type="GO" id="GO:0004536">
    <property type="term" value="F:DNA nuclease activity"/>
    <property type="evidence" value="ECO:0007669"/>
    <property type="project" value="InterPro"/>
</dbReference>
<evidence type="ECO:0000313" key="5">
    <source>
        <dbReference type="EMBL" id="AVY93151.1"/>
    </source>
</evidence>
<feature type="binding site" evidence="4">
    <location>
        <position position="6"/>
    </location>
    <ligand>
        <name>a divalent metal cation</name>
        <dbReference type="ChEBI" id="CHEBI:60240"/>
        <label>1</label>
    </ligand>
</feature>
<sequence length="258" mass="29115">MLIDSHCHINFPDLASRIDEVKANMLANGIDRALVISVNVPDYPAVRALALEHDMFWATVGVHPDVEDGPDMDEDFLVAEAAHPKIIGIGETGLDYHWCKGDLEWQRERFRRHIRAATRARVPLVIHTRESAEDTVRVMREAHADQPGGVMHCFTESWEIGRQALDLGFYLSFSGIVTFKNAQQVKDVAQKCPLDRLLVETDSPYLAPVPYRGQQNEPAYVRHVAEHIAELRGMTLAALAEATTENFYRLFAKARHAH</sequence>
<keyword evidence="3" id="KW-0378">Hydrolase</keyword>
<dbReference type="GO" id="GO:0046872">
    <property type="term" value="F:metal ion binding"/>
    <property type="evidence" value="ECO:0007669"/>
    <property type="project" value="UniProtKB-KW"/>
</dbReference>
<dbReference type="CDD" id="cd01310">
    <property type="entry name" value="TatD_DNAse"/>
    <property type="match status" value="1"/>
</dbReference>
<evidence type="ECO:0000256" key="1">
    <source>
        <dbReference type="ARBA" id="ARBA00009275"/>
    </source>
</evidence>
<keyword evidence="6" id="KW-1185">Reference proteome</keyword>
<accession>A0A2S0P740</accession>
<feature type="binding site" evidence="4">
    <location>
        <position position="127"/>
    </location>
    <ligand>
        <name>a divalent metal cation</name>
        <dbReference type="ChEBI" id="CHEBI:60240"/>
        <label>2</label>
    </ligand>
</feature>
<dbReference type="NCBIfam" id="TIGR00010">
    <property type="entry name" value="YchF/TatD family DNA exonuclease"/>
    <property type="match status" value="1"/>
</dbReference>
<organism evidence="5 6">
    <name type="scientific">Microvirgula aerodenitrificans</name>
    <dbReference type="NCBI Taxonomy" id="57480"/>
    <lineage>
        <taxon>Bacteria</taxon>
        <taxon>Pseudomonadati</taxon>
        <taxon>Pseudomonadota</taxon>
        <taxon>Betaproteobacteria</taxon>
        <taxon>Neisseriales</taxon>
        <taxon>Aquaspirillaceae</taxon>
        <taxon>Microvirgula</taxon>
    </lineage>
</organism>
<dbReference type="InterPro" id="IPR018228">
    <property type="entry name" value="DNase_TatD-rel_CS"/>
</dbReference>
<dbReference type="GO" id="GO:0016788">
    <property type="term" value="F:hydrolase activity, acting on ester bonds"/>
    <property type="evidence" value="ECO:0007669"/>
    <property type="project" value="InterPro"/>
</dbReference>
<evidence type="ECO:0000256" key="2">
    <source>
        <dbReference type="ARBA" id="ARBA00022723"/>
    </source>
</evidence>
<dbReference type="Proteomes" id="UP000244173">
    <property type="component" value="Chromosome"/>
</dbReference>
<keyword evidence="2 4" id="KW-0479">Metal-binding</keyword>
<dbReference type="PANTHER" id="PTHR46124">
    <property type="entry name" value="D-AMINOACYL-TRNA DEACYLASE"/>
    <property type="match status" value="1"/>
</dbReference>
<dbReference type="STRING" id="1122240.GCA_000620105_00378"/>
<evidence type="ECO:0000256" key="4">
    <source>
        <dbReference type="PIRSR" id="PIRSR005902-1"/>
    </source>
</evidence>
<dbReference type="InterPro" id="IPR032466">
    <property type="entry name" value="Metal_Hydrolase"/>
</dbReference>
<reference evidence="5 6" key="1">
    <citation type="submission" date="2018-04" db="EMBL/GenBank/DDBJ databases">
        <title>Denitrifier Microvirgula.</title>
        <authorList>
            <person name="Anderson E."/>
            <person name="Jang J."/>
            <person name="Ishii S."/>
        </authorList>
    </citation>
    <scope>NUCLEOTIDE SEQUENCE [LARGE SCALE GENOMIC DNA]</scope>
    <source>
        <strain evidence="5 6">BE2.4</strain>
    </source>
</reference>
<proteinExistence type="inferred from homology"/>
<dbReference type="RefSeq" id="WP_107888717.1">
    <property type="nucleotide sequence ID" value="NZ_CP028519.1"/>
</dbReference>
<dbReference type="GO" id="GO:0005829">
    <property type="term" value="C:cytosol"/>
    <property type="evidence" value="ECO:0007669"/>
    <property type="project" value="TreeGrafter"/>
</dbReference>
<feature type="binding site" evidence="4">
    <location>
        <position position="8"/>
    </location>
    <ligand>
        <name>a divalent metal cation</name>
        <dbReference type="ChEBI" id="CHEBI:60240"/>
        <label>1</label>
    </ligand>
</feature>
<dbReference type="FunFam" id="3.20.20.140:FF:000005">
    <property type="entry name" value="TatD family hydrolase"/>
    <property type="match status" value="1"/>
</dbReference>